<evidence type="ECO:0000256" key="1">
    <source>
        <dbReference type="SAM" id="Phobius"/>
    </source>
</evidence>
<organism evidence="4 5">
    <name type="scientific">Clavelina lepadiformis</name>
    <name type="common">Light-bulb sea squirt</name>
    <name type="synonym">Ascidia lepadiformis</name>
    <dbReference type="NCBI Taxonomy" id="159417"/>
    <lineage>
        <taxon>Eukaryota</taxon>
        <taxon>Metazoa</taxon>
        <taxon>Chordata</taxon>
        <taxon>Tunicata</taxon>
        <taxon>Ascidiacea</taxon>
        <taxon>Aplousobranchia</taxon>
        <taxon>Clavelinidae</taxon>
        <taxon>Clavelina</taxon>
    </lineage>
</organism>
<keyword evidence="1" id="KW-0812">Transmembrane</keyword>
<gene>
    <name evidence="4" type="ORF">CVLEPA_LOCUS3340</name>
</gene>
<feature type="transmembrane region" description="Helical" evidence="1">
    <location>
        <begin position="6"/>
        <end position="29"/>
    </location>
</feature>
<reference evidence="4 5" key="1">
    <citation type="submission" date="2024-02" db="EMBL/GenBank/DDBJ databases">
        <authorList>
            <person name="Daric V."/>
            <person name="Darras S."/>
        </authorList>
    </citation>
    <scope>NUCLEOTIDE SEQUENCE [LARGE SCALE GENOMIC DNA]</scope>
</reference>
<evidence type="ECO:0008006" key="6">
    <source>
        <dbReference type="Google" id="ProtNLM"/>
    </source>
</evidence>
<name>A0ABP0F1G8_CLALP</name>
<dbReference type="PANTHER" id="PTHR11731">
    <property type="entry name" value="PROTEASE FAMILY S9B,C DIPEPTIDYL-PEPTIDASE IV-RELATED"/>
    <property type="match status" value="1"/>
</dbReference>
<dbReference type="SUPFAM" id="SSF53474">
    <property type="entry name" value="alpha/beta-Hydrolases"/>
    <property type="match status" value="1"/>
</dbReference>
<dbReference type="Proteomes" id="UP001642483">
    <property type="component" value="Unassembled WGS sequence"/>
</dbReference>
<evidence type="ECO:0000313" key="4">
    <source>
        <dbReference type="EMBL" id="CAK8673557.1"/>
    </source>
</evidence>
<sequence length="796" mass="90769">MAKTAYVVGGIVFGAVVVAAIVIPCVLILPKSGGGDDNRPTFAFDDIWSSKYDYKSIYPSWDRSTTDQTDFLTMEDGAIYRRNIDKPYDNVGDAVAPDTLYKSYGSNGYSVSADAQFVFYRYNYTKVWRHSYTAHFTIWDVVNNKEVIIPELQTGRVHHMEWAPIGHRLAFVREFNVYMVDDVGAASPKVEAVSPPNGQQNMKYYGIPDWMYEEEMISANNVLYWSPDASKIAFLETDETGVQLIKYTWYGDGQYPQTIEIAYPKAGTTISTVNLWVFDVEASDLNMLSRPSDFETVDHYFSRFTWKDNSTCLASWTNRIQSRSIAQLCSLDTGKTTFTCSNTGANQEEINGGWVGSFGPFYPMWRTDDSSKDYFTIYSRPNDGDMSDGYWQLAYVGQGASNPVWMTKTNYDIVNLEFYDKVNKHVYFTAAYDEPRRRHILRVNVDDTNVENPECMTCDLMKSYENRCGWVSPTFADDLSFVVINCRGNSIPMTLKIAISKDGAWDKAPTILENNNDLANKVAEVKWPNREYRTFQSAKYEKPYNYEIWLPADFDEKKKYPLLVEVYAGPEFQKVTDTWRKGFAQTYMVSARDIIVVSVDGRGSAYEGYKFMRQTYKKLGQYEPEDQTDFAKYLVDTYSYIDAENVAIWGWSYGGYITSHTLGYDAGNTYKCGVAVAPLGSWRWYDAMYAERYMVKPEDNVVGYDKASIVTGHNLTNFKNSNYVLIHGTADDNVHFQSAAQMEKALVEADVDFDDFFYADEAHSINGGPNANQHIYHQLDIRLSHCLGKVQNPYGG</sequence>
<dbReference type="Pfam" id="PF00930">
    <property type="entry name" value="DPPIV_N"/>
    <property type="match status" value="1"/>
</dbReference>
<dbReference type="Pfam" id="PF00326">
    <property type="entry name" value="Peptidase_S9"/>
    <property type="match status" value="1"/>
</dbReference>
<dbReference type="InterPro" id="IPR050278">
    <property type="entry name" value="Serine_Prot_S9B/DPPIV"/>
</dbReference>
<dbReference type="InterPro" id="IPR001375">
    <property type="entry name" value="Peptidase_S9_cat"/>
</dbReference>
<keyword evidence="5" id="KW-1185">Reference proteome</keyword>
<evidence type="ECO:0000259" key="3">
    <source>
        <dbReference type="Pfam" id="PF00930"/>
    </source>
</evidence>
<feature type="domain" description="Dipeptidylpeptidase IV N-terminal" evidence="3">
    <location>
        <begin position="112"/>
        <end position="493"/>
    </location>
</feature>
<dbReference type="InterPro" id="IPR029058">
    <property type="entry name" value="AB_hydrolase_fold"/>
</dbReference>
<dbReference type="Gene3D" id="3.40.50.1820">
    <property type="entry name" value="alpha/beta hydrolase"/>
    <property type="match status" value="1"/>
</dbReference>
<keyword evidence="1" id="KW-1133">Transmembrane helix</keyword>
<dbReference type="SUPFAM" id="SSF82171">
    <property type="entry name" value="DPP6 N-terminal domain-like"/>
    <property type="match status" value="1"/>
</dbReference>
<evidence type="ECO:0000313" key="5">
    <source>
        <dbReference type="Proteomes" id="UP001642483"/>
    </source>
</evidence>
<dbReference type="Gene3D" id="2.140.10.30">
    <property type="entry name" value="Dipeptidylpeptidase IV, N-terminal domain"/>
    <property type="match status" value="1"/>
</dbReference>
<protein>
    <recommendedName>
        <fullName evidence="6">Dipeptidyl peptidase 4</fullName>
    </recommendedName>
</protein>
<feature type="domain" description="Peptidase S9 prolyl oligopeptidase catalytic" evidence="2">
    <location>
        <begin position="585"/>
        <end position="782"/>
    </location>
</feature>
<dbReference type="PANTHER" id="PTHR11731:SF202">
    <property type="entry name" value="DIPEPTIDYL PEPTIDASE FAMILY MEMBER 2"/>
    <property type="match status" value="1"/>
</dbReference>
<comment type="caution">
    <text evidence="4">The sequence shown here is derived from an EMBL/GenBank/DDBJ whole genome shotgun (WGS) entry which is preliminary data.</text>
</comment>
<dbReference type="InterPro" id="IPR002469">
    <property type="entry name" value="Peptidase_S9B_N"/>
</dbReference>
<proteinExistence type="predicted"/>
<accession>A0ABP0F1G8</accession>
<keyword evidence="1" id="KW-0472">Membrane</keyword>
<dbReference type="EMBL" id="CAWYQH010000002">
    <property type="protein sequence ID" value="CAK8673557.1"/>
    <property type="molecule type" value="Genomic_DNA"/>
</dbReference>
<evidence type="ECO:0000259" key="2">
    <source>
        <dbReference type="Pfam" id="PF00326"/>
    </source>
</evidence>